<dbReference type="RefSeq" id="WP_076959541.1">
    <property type="nucleotide sequence ID" value="NZ_MLCO01000258.1"/>
</dbReference>
<dbReference type="InterPro" id="IPR015421">
    <property type="entry name" value="PyrdxlP-dep_Trfase_major"/>
</dbReference>
<organism evidence="2 3">
    <name type="scientific">Teichococcus deserti</name>
    <dbReference type="NCBI Taxonomy" id="1817963"/>
    <lineage>
        <taxon>Bacteria</taxon>
        <taxon>Pseudomonadati</taxon>
        <taxon>Pseudomonadota</taxon>
        <taxon>Alphaproteobacteria</taxon>
        <taxon>Acetobacterales</taxon>
        <taxon>Roseomonadaceae</taxon>
        <taxon>Roseomonas</taxon>
    </lineage>
</organism>
<dbReference type="AlphaFoldDB" id="A0A1V2GYR0"/>
<dbReference type="InterPro" id="IPR015424">
    <property type="entry name" value="PyrdxlP-dep_Trfase"/>
</dbReference>
<dbReference type="Pfam" id="PF01041">
    <property type="entry name" value="DegT_DnrJ_EryC1"/>
    <property type="match status" value="1"/>
</dbReference>
<accession>A0A1V2GYR0</accession>
<evidence type="ECO:0000313" key="2">
    <source>
        <dbReference type="EMBL" id="ONG47874.1"/>
    </source>
</evidence>
<dbReference type="GO" id="GO:0000271">
    <property type="term" value="P:polysaccharide biosynthetic process"/>
    <property type="evidence" value="ECO:0007669"/>
    <property type="project" value="TreeGrafter"/>
</dbReference>
<evidence type="ECO:0000256" key="1">
    <source>
        <dbReference type="ARBA" id="ARBA00037999"/>
    </source>
</evidence>
<comment type="caution">
    <text evidence="2">The sequence shown here is derived from an EMBL/GenBank/DDBJ whole genome shotgun (WGS) entry which is preliminary data.</text>
</comment>
<dbReference type="GO" id="GO:0019180">
    <property type="term" value="F:dTDP-4-amino-4,6-dideoxygalactose transaminase activity"/>
    <property type="evidence" value="ECO:0007669"/>
    <property type="project" value="TreeGrafter"/>
</dbReference>
<gene>
    <name evidence="2" type="ORF">BKE38_22530</name>
</gene>
<protein>
    <recommendedName>
        <fullName evidence="4">dTDP-4-amino-4,6-dideoxygalactose transaminase</fullName>
    </recommendedName>
</protein>
<dbReference type="Gene3D" id="3.40.640.10">
    <property type="entry name" value="Type I PLP-dependent aspartate aminotransferase-like (Major domain)"/>
    <property type="match status" value="1"/>
</dbReference>
<keyword evidence="3" id="KW-1185">Reference proteome</keyword>
<proteinExistence type="inferred from homology"/>
<sequence>LDADDVAAAVTPRSRAVICVHYAGVGCDMAALQAVCRRHGLALVEDAAQAVGAFWAGQPLGSFGTLGAFSYHASKNVTCGEGGALTVNDPALRSRAEILWEKGTDRLRFQRGEVSRYSWQDLGSSFLPSEVTASLLAVQLARVEEITEKRLAVWRRYDTLLAPLAEDWGLRRPQIPQAAAHNGHIYHLRFPSRAMRDHVLARLTAERIGASTHYEPLHLSAAGRRFGQAFAPLPVTEAAGATLLRLPLYGDLPHGEQDRVVERLEAALAAIPH</sequence>
<dbReference type="PANTHER" id="PTHR30244:SF34">
    <property type="entry name" value="DTDP-4-AMINO-4,6-DIDEOXYGALACTOSE TRANSAMINASE"/>
    <property type="match status" value="1"/>
</dbReference>
<name>A0A1V2GYR0_9PROT</name>
<dbReference type="InterPro" id="IPR000653">
    <property type="entry name" value="DegT/StrS_aminotransferase"/>
</dbReference>
<feature type="non-terminal residue" evidence="2">
    <location>
        <position position="1"/>
    </location>
</feature>
<evidence type="ECO:0000313" key="3">
    <source>
        <dbReference type="Proteomes" id="UP000188879"/>
    </source>
</evidence>
<dbReference type="EMBL" id="MLCO01000258">
    <property type="protein sequence ID" value="ONG47874.1"/>
    <property type="molecule type" value="Genomic_DNA"/>
</dbReference>
<reference evidence="2 3" key="1">
    <citation type="submission" date="2016-10" db="EMBL/GenBank/DDBJ databases">
        <title>Draft Genome sequence of Roseomonas sp. strain M3.</title>
        <authorList>
            <person name="Subhash Y."/>
            <person name="Lee S."/>
        </authorList>
    </citation>
    <scope>NUCLEOTIDE SEQUENCE [LARGE SCALE GENOMIC DNA]</scope>
    <source>
        <strain evidence="2 3">M3</strain>
    </source>
</reference>
<dbReference type="Proteomes" id="UP000188879">
    <property type="component" value="Unassembled WGS sequence"/>
</dbReference>
<dbReference type="OrthoDB" id="9768668at2"/>
<dbReference type="InterPro" id="IPR015422">
    <property type="entry name" value="PyrdxlP-dep_Trfase_small"/>
</dbReference>
<dbReference type="SUPFAM" id="SSF53383">
    <property type="entry name" value="PLP-dependent transferases"/>
    <property type="match status" value="1"/>
</dbReference>
<dbReference type="PANTHER" id="PTHR30244">
    <property type="entry name" value="TRANSAMINASE"/>
    <property type="match status" value="1"/>
</dbReference>
<comment type="similarity">
    <text evidence="1">Belongs to the DegT/DnrJ/EryC1 family.</text>
</comment>
<dbReference type="GO" id="GO:0030170">
    <property type="term" value="F:pyridoxal phosphate binding"/>
    <property type="evidence" value="ECO:0007669"/>
    <property type="project" value="TreeGrafter"/>
</dbReference>
<evidence type="ECO:0008006" key="4">
    <source>
        <dbReference type="Google" id="ProtNLM"/>
    </source>
</evidence>
<dbReference type="Gene3D" id="3.90.1150.10">
    <property type="entry name" value="Aspartate Aminotransferase, domain 1"/>
    <property type="match status" value="1"/>
</dbReference>